<dbReference type="PATRIC" id="fig|1476583.3.peg.969"/>
<comment type="caution">
    <text evidence="1">The sequence shown here is derived from an EMBL/GenBank/DDBJ whole genome shotgun (WGS) entry which is preliminary data.</text>
</comment>
<dbReference type="RefSeq" id="WP_034354735.1">
    <property type="nucleotide sequence ID" value="NZ_JHAC01000013.1"/>
</dbReference>
<dbReference type="OrthoDB" id="68207at2"/>
<dbReference type="STRING" id="1476583.DEIPH_ctg013orf0036"/>
<organism evidence="1 2">
    <name type="scientific">Deinococcus phoenicis</name>
    <dbReference type="NCBI Taxonomy" id="1476583"/>
    <lineage>
        <taxon>Bacteria</taxon>
        <taxon>Thermotogati</taxon>
        <taxon>Deinococcota</taxon>
        <taxon>Deinococci</taxon>
        <taxon>Deinococcales</taxon>
        <taxon>Deinococcaceae</taxon>
        <taxon>Deinococcus</taxon>
    </lineage>
</organism>
<reference evidence="1 2" key="1">
    <citation type="submission" date="2014-03" db="EMBL/GenBank/DDBJ databases">
        <title>Draft genome sequence of Deinococcus phoenicis 1P10ME.</title>
        <authorList>
            <person name="Stepanov V.G."/>
            <person name="Vaishampayan P."/>
            <person name="Venkateswaran K."/>
            <person name="Fox G.E."/>
        </authorList>
    </citation>
    <scope>NUCLEOTIDE SEQUENCE [LARGE SCALE GENOMIC DNA]</scope>
    <source>
        <strain evidence="1 2">1P10ME</strain>
    </source>
</reference>
<dbReference type="AlphaFoldDB" id="A0A016QS09"/>
<evidence type="ECO:0000313" key="2">
    <source>
        <dbReference type="Proteomes" id="UP000020492"/>
    </source>
</evidence>
<proteinExistence type="predicted"/>
<sequence length="152" mass="16923">MSFPDYLELFITELVAELKRRFEPSGYTVEAREPAEGELAANSTTKQIFVTQEGFDGAEAQDADGGDFINITTAVMVGCVMKRPSTEVLAVGTRQRRRTLVQAVRRVMRDFTARHDVVELAFLGEAPQLIDTFYVSLTGVELRFSIPAEEEA</sequence>
<accession>A0A016QS09</accession>
<name>A0A016QS09_9DEIO</name>
<gene>
    <name evidence="1" type="ORF">DEIPH_ctg013orf0036</name>
</gene>
<protein>
    <submittedName>
        <fullName evidence="1">Uncharacterized protein</fullName>
    </submittedName>
</protein>
<keyword evidence="2" id="KW-1185">Reference proteome</keyword>
<dbReference type="Proteomes" id="UP000020492">
    <property type="component" value="Unassembled WGS sequence"/>
</dbReference>
<dbReference type="EMBL" id="JHAC01000013">
    <property type="protein sequence ID" value="EYB68930.1"/>
    <property type="molecule type" value="Genomic_DNA"/>
</dbReference>
<evidence type="ECO:0000313" key="1">
    <source>
        <dbReference type="EMBL" id="EYB68930.1"/>
    </source>
</evidence>